<organism evidence="3 4">
    <name type="scientific">Paenibacillus eucommiae</name>
    <dbReference type="NCBI Taxonomy" id="1355755"/>
    <lineage>
        <taxon>Bacteria</taxon>
        <taxon>Bacillati</taxon>
        <taxon>Bacillota</taxon>
        <taxon>Bacilli</taxon>
        <taxon>Bacillales</taxon>
        <taxon>Paenibacillaceae</taxon>
        <taxon>Paenibacillus</taxon>
    </lineage>
</organism>
<evidence type="ECO:0000256" key="1">
    <source>
        <dbReference type="PROSITE-ProRule" id="PRU00278"/>
    </source>
</evidence>
<proteinExistence type="predicted"/>
<dbReference type="Gene3D" id="3.10.50.40">
    <property type="match status" value="1"/>
</dbReference>
<dbReference type="SUPFAM" id="SSF54534">
    <property type="entry name" value="FKBP-like"/>
    <property type="match status" value="1"/>
</dbReference>
<evidence type="ECO:0000313" key="3">
    <source>
        <dbReference type="EMBL" id="MBP1994813.1"/>
    </source>
</evidence>
<accession>A0ABS4J4T1</accession>
<dbReference type="RefSeq" id="WP_209976639.1">
    <property type="nucleotide sequence ID" value="NZ_JAGGLB010000028.1"/>
</dbReference>
<dbReference type="InterPro" id="IPR012854">
    <property type="entry name" value="Cu_amine_oxidase-like_N"/>
</dbReference>
<dbReference type="SUPFAM" id="SSF109998">
    <property type="entry name" value="Triger factor/SurA peptide-binding domain-like"/>
    <property type="match status" value="1"/>
</dbReference>
<dbReference type="GO" id="GO:0003755">
    <property type="term" value="F:peptidyl-prolyl cis-trans isomerase activity"/>
    <property type="evidence" value="ECO:0007669"/>
    <property type="project" value="UniProtKB-EC"/>
</dbReference>
<dbReference type="EC" id="5.2.1.8" evidence="3"/>
<sequence>MKDKMKGLIVGLTIGTLLSGSVVMAAGTKIEVNFRNLKYMFDGVEKAPKEGKGFIYEGNTYVPLRFISESLGKPVEWDEANNTIWMGKNPNHIVATYRGGKVTQKQFDTYLNIEKLLFAGSYEDTPEYNREALNNLLRDEILYSRASATIKSNAKKLALEHIKDWKSYSDQFAKDIKAANVTEADLELFLTRYQSGLDFLTSTITESQLKAKYQDNLAIDKDTYTSVTLRHILIGLEDDNYEPLRTEAEALKRAQEVQTKLKNKGDFAALAKEYSDDPGSSDLGGLIEDAPLTSFVEEFKVASSKLPIGTISDPVLTDFGYHIIKVESRDIQTLEQVKEDLKTELLDELLSNFVQTELPKLLEKSDF</sequence>
<protein>
    <submittedName>
        <fullName evidence="3">Foldase protein PrsA</fullName>
        <ecNumber evidence="3">5.2.1.8</ecNumber>
    </submittedName>
</protein>
<dbReference type="EMBL" id="JAGGLB010000028">
    <property type="protein sequence ID" value="MBP1994813.1"/>
    <property type="molecule type" value="Genomic_DNA"/>
</dbReference>
<keyword evidence="1" id="KW-0697">Rotamase</keyword>
<evidence type="ECO:0000313" key="4">
    <source>
        <dbReference type="Proteomes" id="UP001519287"/>
    </source>
</evidence>
<comment type="caution">
    <text evidence="3">The sequence shown here is derived from an EMBL/GenBank/DDBJ whole genome shotgun (WGS) entry which is preliminary data.</text>
</comment>
<dbReference type="Pfam" id="PF13616">
    <property type="entry name" value="Rotamase_3"/>
    <property type="match status" value="1"/>
</dbReference>
<dbReference type="SUPFAM" id="SSF55383">
    <property type="entry name" value="Copper amine oxidase, domain N"/>
    <property type="match status" value="1"/>
</dbReference>
<dbReference type="Pfam" id="PF07833">
    <property type="entry name" value="Cu_amine_oxidN1"/>
    <property type="match status" value="1"/>
</dbReference>
<dbReference type="PANTHER" id="PTHR47245">
    <property type="entry name" value="PEPTIDYLPROLYL ISOMERASE"/>
    <property type="match status" value="1"/>
</dbReference>
<gene>
    <name evidence="3" type="ORF">J2Z66_006453</name>
</gene>
<evidence type="ECO:0000259" key="2">
    <source>
        <dbReference type="PROSITE" id="PS50198"/>
    </source>
</evidence>
<dbReference type="InterPro" id="IPR000297">
    <property type="entry name" value="PPIase_PpiC"/>
</dbReference>
<dbReference type="InterPro" id="IPR050245">
    <property type="entry name" value="PrsA_foldase"/>
</dbReference>
<dbReference type="PANTHER" id="PTHR47245:SF2">
    <property type="entry name" value="PEPTIDYL-PROLYL CIS-TRANS ISOMERASE HP_0175-RELATED"/>
    <property type="match status" value="1"/>
</dbReference>
<dbReference type="Proteomes" id="UP001519287">
    <property type="component" value="Unassembled WGS sequence"/>
</dbReference>
<reference evidence="3 4" key="1">
    <citation type="submission" date="2021-03" db="EMBL/GenBank/DDBJ databases">
        <title>Genomic Encyclopedia of Type Strains, Phase IV (KMG-IV): sequencing the most valuable type-strain genomes for metagenomic binning, comparative biology and taxonomic classification.</title>
        <authorList>
            <person name="Goeker M."/>
        </authorList>
    </citation>
    <scope>NUCLEOTIDE SEQUENCE [LARGE SCALE GENOMIC DNA]</scope>
    <source>
        <strain evidence="3 4">DSM 26048</strain>
    </source>
</reference>
<name>A0ABS4J4T1_9BACL</name>
<feature type="domain" description="PpiC" evidence="2">
    <location>
        <begin position="224"/>
        <end position="328"/>
    </location>
</feature>
<keyword evidence="4" id="KW-1185">Reference proteome</keyword>
<dbReference type="InterPro" id="IPR036582">
    <property type="entry name" value="Mao_N_sf"/>
</dbReference>
<keyword evidence="1 3" id="KW-0413">Isomerase</keyword>
<dbReference type="PROSITE" id="PS50198">
    <property type="entry name" value="PPIC_PPIASE_2"/>
    <property type="match status" value="1"/>
</dbReference>
<dbReference type="InterPro" id="IPR046357">
    <property type="entry name" value="PPIase_dom_sf"/>
</dbReference>
<dbReference type="InterPro" id="IPR027304">
    <property type="entry name" value="Trigger_fact/SurA_dom_sf"/>
</dbReference>